<organism evidence="2 3">
    <name type="scientific">Pleuronectes platessa</name>
    <name type="common">European plaice</name>
    <dbReference type="NCBI Taxonomy" id="8262"/>
    <lineage>
        <taxon>Eukaryota</taxon>
        <taxon>Metazoa</taxon>
        <taxon>Chordata</taxon>
        <taxon>Craniata</taxon>
        <taxon>Vertebrata</taxon>
        <taxon>Euteleostomi</taxon>
        <taxon>Actinopterygii</taxon>
        <taxon>Neopterygii</taxon>
        <taxon>Teleostei</taxon>
        <taxon>Neoteleostei</taxon>
        <taxon>Acanthomorphata</taxon>
        <taxon>Carangaria</taxon>
        <taxon>Pleuronectiformes</taxon>
        <taxon>Pleuronectoidei</taxon>
        <taxon>Pleuronectidae</taxon>
        <taxon>Pleuronectes</taxon>
    </lineage>
</organism>
<accession>A0A9N7V8K2</accession>
<name>A0A9N7V8K2_PLEPL</name>
<feature type="region of interest" description="Disordered" evidence="1">
    <location>
        <begin position="1"/>
        <end position="101"/>
    </location>
</feature>
<proteinExistence type="predicted"/>
<keyword evidence="3" id="KW-1185">Reference proteome</keyword>
<evidence type="ECO:0000313" key="2">
    <source>
        <dbReference type="EMBL" id="CAB1444805.1"/>
    </source>
</evidence>
<protein>
    <submittedName>
        <fullName evidence="2">Uncharacterized protein</fullName>
    </submittedName>
</protein>
<evidence type="ECO:0000313" key="3">
    <source>
        <dbReference type="Proteomes" id="UP001153269"/>
    </source>
</evidence>
<comment type="caution">
    <text evidence="2">The sequence shown here is derived from an EMBL/GenBank/DDBJ whole genome shotgun (WGS) entry which is preliminary data.</text>
</comment>
<sequence length="101" mass="11689">MVTPSEDPEDEEEGDGEHVKEGNKQQEVWRRWGGGRAERERVDSRRARRCTNKRQSRSVNVWRNTICHHPASPPSEEEEEEEEEEAMEGSVSLNATQAVTW</sequence>
<feature type="compositionally biased region" description="Acidic residues" evidence="1">
    <location>
        <begin position="1"/>
        <end position="15"/>
    </location>
</feature>
<dbReference type="EMBL" id="CADEAL010003458">
    <property type="protein sequence ID" value="CAB1444805.1"/>
    <property type="molecule type" value="Genomic_DNA"/>
</dbReference>
<evidence type="ECO:0000256" key="1">
    <source>
        <dbReference type="SAM" id="MobiDB-lite"/>
    </source>
</evidence>
<gene>
    <name evidence="2" type="ORF">PLEPLA_LOCUS32523</name>
</gene>
<feature type="compositionally biased region" description="Basic residues" evidence="1">
    <location>
        <begin position="46"/>
        <end position="56"/>
    </location>
</feature>
<dbReference type="Proteomes" id="UP001153269">
    <property type="component" value="Unassembled WGS sequence"/>
</dbReference>
<feature type="compositionally biased region" description="Polar residues" evidence="1">
    <location>
        <begin position="91"/>
        <end position="101"/>
    </location>
</feature>
<feature type="compositionally biased region" description="Acidic residues" evidence="1">
    <location>
        <begin position="75"/>
        <end position="87"/>
    </location>
</feature>
<feature type="compositionally biased region" description="Basic and acidic residues" evidence="1">
    <location>
        <begin position="16"/>
        <end position="45"/>
    </location>
</feature>
<dbReference type="AlphaFoldDB" id="A0A9N7V8K2"/>
<reference evidence="2" key="1">
    <citation type="submission" date="2020-03" db="EMBL/GenBank/DDBJ databases">
        <authorList>
            <person name="Weist P."/>
        </authorList>
    </citation>
    <scope>NUCLEOTIDE SEQUENCE</scope>
</reference>